<evidence type="ECO:0000259" key="10">
    <source>
        <dbReference type="PROSITE" id="PS50004"/>
    </source>
</evidence>
<evidence type="ECO:0000256" key="1">
    <source>
        <dbReference type="ARBA" id="ARBA00004496"/>
    </source>
</evidence>
<evidence type="ECO:0000313" key="11">
    <source>
        <dbReference type="EMBL" id="NXB99173.1"/>
    </source>
</evidence>
<dbReference type="SUPFAM" id="SSF49562">
    <property type="entry name" value="C2 domain (Calcium/lipid-binding domain, CaLB)"/>
    <property type="match status" value="1"/>
</dbReference>
<comment type="similarity">
    <text evidence="2">Belongs to the MCTP family.</text>
</comment>
<protein>
    <recommendedName>
        <fullName evidence="3">phospholipase A2</fullName>
        <ecNumber evidence="3">3.1.1.4</ecNumber>
    </recommendedName>
</protein>
<name>A0A7K8G4C8_ORTSP</name>
<keyword evidence="6" id="KW-0378">Hydrolase</keyword>
<evidence type="ECO:0000256" key="9">
    <source>
        <dbReference type="ARBA" id="ARBA00023098"/>
    </source>
</evidence>
<keyword evidence="5" id="KW-0479">Metal-binding</keyword>
<feature type="non-terminal residue" evidence="11">
    <location>
        <position position="1"/>
    </location>
</feature>
<dbReference type="EC" id="3.1.1.4" evidence="3"/>
<keyword evidence="12" id="KW-1185">Reference proteome</keyword>
<dbReference type="SMART" id="SM00239">
    <property type="entry name" value="C2"/>
    <property type="match status" value="1"/>
</dbReference>
<feature type="non-terminal residue" evidence="11">
    <location>
        <position position="119"/>
    </location>
</feature>
<evidence type="ECO:0000256" key="3">
    <source>
        <dbReference type="ARBA" id="ARBA00013278"/>
    </source>
</evidence>
<evidence type="ECO:0000256" key="7">
    <source>
        <dbReference type="ARBA" id="ARBA00022837"/>
    </source>
</evidence>
<keyword evidence="8" id="KW-0442">Lipid degradation</keyword>
<dbReference type="PROSITE" id="PS50004">
    <property type="entry name" value="C2"/>
    <property type="match status" value="1"/>
</dbReference>
<dbReference type="GO" id="GO:0005737">
    <property type="term" value="C:cytoplasm"/>
    <property type="evidence" value="ECO:0007669"/>
    <property type="project" value="UniProtKB-SubCell"/>
</dbReference>
<dbReference type="Gene3D" id="2.60.40.150">
    <property type="entry name" value="C2 domain"/>
    <property type="match status" value="1"/>
</dbReference>
<dbReference type="GO" id="GO:0016042">
    <property type="term" value="P:lipid catabolic process"/>
    <property type="evidence" value="ECO:0007669"/>
    <property type="project" value="UniProtKB-KW"/>
</dbReference>
<dbReference type="InterPro" id="IPR000008">
    <property type="entry name" value="C2_dom"/>
</dbReference>
<accession>A0A7K8G4C8</accession>
<dbReference type="InterPro" id="IPR035892">
    <property type="entry name" value="C2_domain_sf"/>
</dbReference>
<dbReference type="PANTHER" id="PTHR45911">
    <property type="entry name" value="C2 DOMAIN-CONTAINING PROTEIN"/>
    <property type="match status" value="1"/>
</dbReference>
<keyword evidence="7" id="KW-0106">Calcium</keyword>
<proteinExistence type="inferred from homology"/>
<comment type="subcellular location">
    <subcellularLocation>
        <location evidence="1">Cytoplasm</location>
    </subcellularLocation>
</comment>
<dbReference type="Proteomes" id="UP000526602">
    <property type="component" value="Unassembled WGS sequence"/>
</dbReference>
<sequence length="119" mass="13957">LSVKIISMRNLRKADLWSQTDCYVKLWLPTASRREAQTRTVPNCRNPVWNEAFHFVIQSEVKNILELTVCDKDTFTPDDQLMTVHFDVAKIQPGEKVHLNFELNPQNQEELEVEFLLEN</sequence>
<evidence type="ECO:0000256" key="6">
    <source>
        <dbReference type="ARBA" id="ARBA00022801"/>
    </source>
</evidence>
<dbReference type="AlphaFoldDB" id="A0A7K8G4C8"/>
<dbReference type="EMBL" id="VZTJ01000675">
    <property type="protein sequence ID" value="NXB99173.1"/>
    <property type="molecule type" value="Genomic_DNA"/>
</dbReference>
<feature type="domain" description="C2" evidence="10">
    <location>
        <begin position="1"/>
        <end position="101"/>
    </location>
</feature>
<evidence type="ECO:0000256" key="2">
    <source>
        <dbReference type="ARBA" id="ARBA00007923"/>
    </source>
</evidence>
<evidence type="ECO:0000256" key="8">
    <source>
        <dbReference type="ARBA" id="ARBA00022963"/>
    </source>
</evidence>
<keyword evidence="4" id="KW-0963">Cytoplasm</keyword>
<gene>
    <name evidence="11" type="primary">Pla2g4e_1</name>
    <name evidence="11" type="ORF">ORTSPA_R04469</name>
</gene>
<comment type="caution">
    <text evidence="11">The sequence shown here is derived from an EMBL/GenBank/DDBJ whole genome shotgun (WGS) entry which is preliminary data.</text>
</comment>
<evidence type="ECO:0000313" key="12">
    <source>
        <dbReference type="Proteomes" id="UP000526602"/>
    </source>
</evidence>
<evidence type="ECO:0000256" key="5">
    <source>
        <dbReference type="ARBA" id="ARBA00022723"/>
    </source>
</evidence>
<dbReference type="FunFam" id="2.60.40.150:FF:000030">
    <property type="entry name" value="Phospholipase A2"/>
    <property type="match status" value="1"/>
</dbReference>
<reference evidence="11 12" key="1">
    <citation type="submission" date="2019-09" db="EMBL/GenBank/DDBJ databases">
        <title>Bird 10,000 Genomes (B10K) Project - Family phase.</title>
        <authorList>
            <person name="Zhang G."/>
        </authorList>
    </citation>
    <scope>NUCLEOTIDE SEQUENCE [LARGE SCALE GENOMIC DNA]</scope>
    <source>
        <strain evidence="11">B10K-DU-029-32</strain>
        <tissue evidence="11">Liver or heart</tissue>
    </source>
</reference>
<organism evidence="11 12">
    <name type="scientific">Orthonyx spaldingii</name>
    <name type="common">Chowchilla</name>
    <dbReference type="NCBI Taxonomy" id="38397"/>
    <lineage>
        <taxon>Eukaryota</taxon>
        <taxon>Metazoa</taxon>
        <taxon>Chordata</taxon>
        <taxon>Craniata</taxon>
        <taxon>Vertebrata</taxon>
        <taxon>Euteleostomi</taxon>
        <taxon>Archelosauria</taxon>
        <taxon>Archosauria</taxon>
        <taxon>Dinosauria</taxon>
        <taxon>Saurischia</taxon>
        <taxon>Theropoda</taxon>
        <taxon>Coelurosauria</taxon>
        <taxon>Aves</taxon>
        <taxon>Neognathae</taxon>
        <taxon>Neoaves</taxon>
        <taxon>Telluraves</taxon>
        <taxon>Australaves</taxon>
        <taxon>Passeriformes</taxon>
        <taxon>Corvoidea</taxon>
        <taxon>Orthonychidae</taxon>
        <taxon>Orthonyx</taxon>
    </lineage>
</organism>
<evidence type="ECO:0000256" key="4">
    <source>
        <dbReference type="ARBA" id="ARBA00022490"/>
    </source>
</evidence>
<dbReference type="Pfam" id="PF00168">
    <property type="entry name" value="C2"/>
    <property type="match status" value="1"/>
</dbReference>
<dbReference type="GO" id="GO:0046872">
    <property type="term" value="F:metal ion binding"/>
    <property type="evidence" value="ECO:0007669"/>
    <property type="project" value="UniProtKB-KW"/>
</dbReference>
<keyword evidence="9" id="KW-0443">Lipid metabolism</keyword>
<dbReference type="GO" id="GO:0004623">
    <property type="term" value="F:phospholipase A2 activity"/>
    <property type="evidence" value="ECO:0007669"/>
    <property type="project" value="UniProtKB-EC"/>
</dbReference>